<feature type="domain" description="Sugar phosphate transporter" evidence="6">
    <location>
        <begin position="6"/>
        <end position="225"/>
    </location>
</feature>
<comment type="subcellular location">
    <subcellularLocation>
        <location evidence="1">Membrane</location>
        <topology evidence="1">Multi-pass membrane protein</topology>
    </subcellularLocation>
</comment>
<protein>
    <recommendedName>
        <fullName evidence="6">Sugar phosphate transporter domain-containing protein</fullName>
    </recommendedName>
</protein>
<dbReference type="GO" id="GO:0016020">
    <property type="term" value="C:membrane"/>
    <property type="evidence" value="ECO:0007669"/>
    <property type="project" value="UniProtKB-SubCell"/>
</dbReference>
<feature type="transmembrane region" description="Helical" evidence="5">
    <location>
        <begin position="62"/>
        <end position="79"/>
    </location>
</feature>
<dbReference type="InterPro" id="IPR004853">
    <property type="entry name" value="Sugar_P_trans_dom"/>
</dbReference>
<evidence type="ECO:0000313" key="7">
    <source>
        <dbReference type="EMBL" id="KAK2076375.1"/>
    </source>
</evidence>
<keyword evidence="2 5" id="KW-0812">Transmembrane</keyword>
<evidence type="ECO:0000259" key="6">
    <source>
        <dbReference type="Pfam" id="PF03151"/>
    </source>
</evidence>
<gene>
    <name evidence="7" type="ORF">QBZ16_000900</name>
</gene>
<evidence type="ECO:0000256" key="1">
    <source>
        <dbReference type="ARBA" id="ARBA00004141"/>
    </source>
</evidence>
<feature type="transmembrane region" description="Helical" evidence="5">
    <location>
        <begin position="9"/>
        <end position="27"/>
    </location>
</feature>
<sequence>MSVWVTQNLMIFALVADISILTLNLSLMINTVSFYQIAKLLIIPFVCLIERFYMGRTFSNEVLATIGLVVVGVAVVTVEDLQLDISAFGALIAGVSVVSSGLQQIFVRTMQQKHKLSSYELLSKTAPAQAWTLLLMGPFVDKVVSGTWVFQYQPYYGAMFCLAASCLLAVLVNVSQFMCLGRFSAVLGHSKTIIVLLGGWLFLGDELSTRKLLGMTLAVSGMIWYGKATTSVAPQSAVRKSPSPRAMAGTLEERKALLGAVHSHSPADAHVSLTSSTGKLRGEV</sequence>
<dbReference type="Proteomes" id="UP001255856">
    <property type="component" value="Unassembled WGS sequence"/>
</dbReference>
<keyword evidence="8" id="KW-1185">Reference proteome</keyword>
<accession>A0AAD9IFR5</accession>
<dbReference type="Gene3D" id="1.10.3730.20">
    <property type="match status" value="1"/>
</dbReference>
<dbReference type="InterPro" id="IPR037185">
    <property type="entry name" value="EmrE-like"/>
</dbReference>
<evidence type="ECO:0000256" key="3">
    <source>
        <dbReference type="ARBA" id="ARBA00022989"/>
    </source>
</evidence>
<dbReference type="AlphaFoldDB" id="A0AAD9IFR5"/>
<feature type="transmembrane region" description="Helical" evidence="5">
    <location>
        <begin position="155"/>
        <end position="174"/>
    </location>
</feature>
<feature type="transmembrane region" description="Helical" evidence="5">
    <location>
        <begin position="33"/>
        <end position="50"/>
    </location>
</feature>
<feature type="transmembrane region" description="Helical" evidence="5">
    <location>
        <begin position="85"/>
        <end position="107"/>
    </location>
</feature>
<dbReference type="Pfam" id="PF03151">
    <property type="entry name" value="TPT"/>
    <property type="match status" value="1"/>
</dbReference>
<keyword evidence="3 5" id="KW-1133">Transmembrane helix</keyword>
<dbReference type="EMBL" id="JASFZW010000010">
    <property type="protein sequence ID" value="KAK2076375.1"/>
    <property type="molecule type" value="Genomic_DNA"/>
</dbReference>
<evidence type="ECO:0000256" key="2">
    <source>
        <dbReference type="ARBA" id="ARBA00022692"/>
    </source>
</evidence>
<proteinExistence type="predicted"/>
<dbReference type="InterPro" id="IPR050186">
    <property type="entry name" value="TPT_transporter"/>
</dbReference>
<keyword evidence="4 5" id="KW-0472">Membrane</keyword>
<reference evidence="7" key="1">
    <citation type="submission" date="2021-01" db="EMBL/GenBank/DDBJ databases">
        <authorList>
            <person name="Eckstrom K.M.E."/>
        </authorList>
    </citation>
    <scope>NUCLEOTIDE SEQUENCE</scope>
    <source>
        <strain evidence="7">UVCC 0001</strain>
    </source>
</reference>
<evidence type="ECO:0000256" key="4">
    <source>
        <dbReference type="ARBA" id="ARBA00023136"/>
    </source>
</evidence>
<comment type="caution">
    <text evidence="7">The sequence shown here is derived from an EMBL/GenBank/DDBJ whole genome shotgun (WGS) entry which is preliminary data.</text>
</comment>
<organism evidence="7 8">
    <name type="scientific">Prototheca wickerhamii</name>
    <dbReference type="NCBI Taxonomy" id="3111"/>
    <lineage>
        <taxon>Eukaryota</taxon>
        <taxon>Viridiplantae</taxon>
        <taxon>Chlorophyta</taxon>
        <taxon>core chlorophytes</taxon>
        <taxon>Trebouxiophyceae</taxon>
        <taxon>Chlorellales</taxon>
        <taxon>Chlorellaceae</taxon>
        <taxon>Prototheca</taxon>
    </lineage>
</organism>
<evidence type="ECO:0000313" key="8">
    <source>
        <dbReference type="Proteomes" id="UP001255856"/>
    </source>
</evidence>
<name>A0AAD9IFR5_PROWI</name>
<dbReference type="SUPFAM" id="SSF103481">
    <property type="entry name" value="Multidrug resistance efflux transporter EmrE"/>
    <property type="match status" value="1"/>
</dbReference>
<dbReference type="PANTHER" id="PTHR11132">
    <property type="entry name" value="SOLUTE CARRIER FAMILY 35"/>
    <property type="match status" value="1"/>
</dbReference>
<feature type="transmembrane region" description="Helical" evidence="5">
    <location>
        <begin position="186"/>
        <end position="203"/>
    </location>
</feature>
<evidence type="ECO:0000256" key="5">
    <source>
        <dbReference type="SAM" id="Phobius"/>
    </source>
</evidence>